<organism evidence="6 7">
    <name type="scientific">Pseudonocardia humida</name>
    <dbReference type="NCBI Taxonomy" id="2800819"/>
    <lineage>
        <taxon>Bacteria</taxon>
        <taxon>Bacillati</taxon>
        <taxon>Actinomycetota</taxon>
        <taxon>Actinomycetes</taxon>
        <taxon>Pseudonocardiales</taxon>
        <taxon>Pseudonocardiaceae</taxon>
        <taxon>Pseudonocardia</taxon>
    </lineage>
</organism>
<evidence type="ECO:0000313" key="7">
    <source>
        <dbReference type="Proteomes" id="UP001165283"/>
    </source>
</evidence>
<comment type="caution">
    <text evidence="6">The sequence shown here is derived from an EMBL/GenBank/DDBJ whole genome shotgun (WGS) entry which is preliminary data.</text>
</comment>
<dbReference type="PROSITE" id="PS51128">
    <property type="entry name" value="ZF_DKSA_2"/>
    <property type="match status" value="1"/>
</dbReference>
<feature type="domain" description="Zinc finger DksA/TraR C4-type" evidence="5">
    <location>
        <begin position="89"/>
        <end position="122"/>
    </location>
</feature>
<protein>
    <submittedName>
        <fullName evidence="6">TraR/DksA family transcriptional regulator</fullName>
    </submittedName>
</protein>
<dbReference type="EMBL" id="JAGSOV010000064">
    <property type="protein sequence ID" value="MCO1659333.1"/>
    <property type="molecule type" value="Genomic_DNA"/>
</dbReference>
<evidence type="ECO:0000256" key="1">
    <source>
        <dbReference type="ARBA" id="ARBA00022723"/>
    </source>
</evidence>
<sequence>MPGRSPPVDGPDVSALLAAERAETAESIAGLERQLAWLAEQQALATHDDEHDPEGVTVAVQRAQLQGLLAGAHRDLAALDRAVDRLAAGTYGRCVRCGGDIGPARLEALPAAETCIACAGARRRSPR</sequence>
<dbReference type="PANTHER" id="PTHR33823">
    <property type="entry name" value="RNA POLYMERASE-BINDING TRANSCRIPTION FACTOR DKSA-RELATED"/>
    <property type="match status" value="1"/>
</dbReference>
<keyword evidence="1" id="KW-0479">Metal-binding</keyword>
<evidence type="ECO:0000313" key="6">
    <source>
        <dbReference type="EMBL" id="MCO1659333.1"/>
    </source>
</evidence>
<name>A0ABT1A8K6_9PSEU</name>
<feature type="zinc finger region" description="dksA C4-type" evidence="4">
    <location>
        <begin position="94"/>
        <end position="118"/>
    </location>
</feature>
<keyword evidence="2" id="KW-0863">Zinc-finger</keyword>
<evidence type="ECO:0000256" key="2">
    <source>
        <dbReference type="ARBA" id="ARBA00022771"/>
    </source>
</evidence>
<dbReference type="InterPro" id="IPR000962">
    <property type="entry name" value="Znf_DskA_TraR"/>
</dbReference>
<keyword evidence="7" id="KW-1185">Reference proteome</keyword>
<dbReference type="Gene3D" id="1.20.120.910">
    <property type="entry name" value="DksA, coiled-coil domain"/>
    <property type="match status" value="1"/>
</dbReference>
<dbReference type="Pfam" id="PF01258">
    <property type="entry name" value="zf-dskA_traR"/>
    <property type="match status" value="1"/>
</dbReference>
<keyword evidence="3" id="KW-0862">Zinc</keyword>
<evidence type="ECO:0000256" key="3">
    <source>
        <dbReference type="ARBA" id="ARBA00022833"/>
    </source>
</evidence>
<evidence type="ECO:0000259" key="5">
    <source>
        <dbReference type="Pfam" id="PF01258"/>
    </source>
</evidence>
<reference evidence="6" key="1">
    <citation type="submission" date="2021-04" db="EMBL/GenBank/DDBJ databases">
        <title>Pseudonocardia sp. nov., isolated from sandy soil of mangrove forest.</title>
        <authorList>
            <person name="Zan Z."/>
            <person name="Huang R."/>
            <person name="Liu W."/>
        </authorList>
    </citation>
    <scope>NUCLEOTIDE SEQUENCE</scope>
    <source>
        <strain evidence="6">S2-4</strain>
    </source>
</reference>
<gene>
    <name evidence="6" type="ORF">KDL28_30100</name>
</gene>
<dbReference type="SUPFAM" id="SSF57716">
    <property type="entry name" value="Glucocorticoid receptor-like (DNA-binding domain)"/>
    <property type="match status" value="1"/>
</dbReference>
<evidence type="ECO:0000256" key="4">
    <source>
        <dbReference type="PROSITE-ProRule" id="PRU00510"/>
    </source>
</evidence>
<dbReference type="Proteomes" id="UP001165283">
    <property type="component" value="Unassembled WGS sequence"/>
</dbReference>
<proteinExistence type="predicted"/>
<accession>A0ABT1A8K6</accession>